<evidence type="ECO:0000313" key="2">
    <source>
        <dbReference type="EMBL" id="KIO75167.1"/>
    </source>
</evidence>
<dbReference type="RefSeq" id="WP_041885804.1">
    <property type="nucleotide sequence ID" value="NZ_CP157278.1"/>
</dbReference>
<dbReference type="PANTHER" id="PTHR36842">
    <property type="entry name" value="PROTEIN TOLB HOMOLOG"/>
    <property type="match status" value="1"/>
</dbReference>
<dbReference type="EMBL" id="JXRA01000113">
    <property type="protein sequence ID" value="KIO75167.1"/>
    <property type="molecule type" value="Genomic_DNA"/>
</dbReference>
<feature type="chain" id="PRO_5002210457" evidence="1">
    <location>
        <begin position="25"/>
        <end position="936"/>
    </location>
</feature>
<proteinExistence type="predicted"/>
<evidence type="ECO:0000256" key="1">
    <source>
        <dbReference type="SAM" id="SignalP"/>
    </source>
</evidence>
<dbReference type="Proteomes" id="UP000032049">
    <property type="component" value="Unassembled WGS sequence"/>
</dbReference>
<keyword evidence="3" id="KW-1185">Reference proteome</keyword>
<organism evidence="2 3">
    <name type="scientific">Pedobacter lusitanus</name>
    <dbReference type="NCBI Taxonomy" id="1503925"/>
    <lineage>
        <taxon>Bacteria</taxon>
        <taxon>Pseudomonadati</taxon>
        <taxon>Bacteroidota</taxon>
        <taxon>Sphingobacteriia</taxon>
        <taxon>Sphingobacteriales</taxon>
        <taxon>Sphingobacteriaceae</taxon>
        <taxon>Pedobacter</taxon>
    </lineage>
</organism>
<gene>
    <name evidence="2" type="ORF">TH53_22380</name>
</gene>
<reference evidence="2 3" key="1">
    <citation type="submission" date="2015-01" db="EMBL/GenBank/DDBJ databases">
        <title>Draft genome sequence of Pedobacter sp. NL19 isolated from sludge of an effluent treatment pond in an abandoned uranium mine.</title>
        <authorList>
            <person name="Santos T."/>
            <person name="Caetano T."/>
            <person name="Covas C."/>
            <person name="Cruz A."/>
            <person name="Mendo S."/>
        </authorList>
    </citation>
    <scope>NUCLEOTIDE SEQUENCE [LARGE SCALE GENOMIC DNA]</scope>
    <source>
        <strain evidence="2 3">NL19</strain>
    </source>
</reference>
<protein>
    <submittedName>
        <fullName evidence="2">Uncharacterized protein</fullName>
    </submittedName>
</protein>
<dbReference type="SUPFAM" id="SSF82171">
    <property type="entry name" value="DPP6 N-terminal domain-like"/>
    <property type="match status" value="1"/>
</dbReference>
<evidence type="ECO:0000313" key="3">
    <source>
        <dbReference type="Proteomes" id="UP000032049"/>
    </source>
</evidence>
<dbReference type="OrthoDB" id="9799878at2"/>
<name>A0A0D0GCU6_9SPHI</name>
<dbReference type="InterPro" id="IPR011042">
    <property type="entry name" value="6-blade_b-propeller_TolB-like"/>
</dbReference>
<keyword evidence="1" id="KW-0732">Signal</keyword>
<dbReference type="Gene3D" id="2.120.10.30">
    <property type="entry name" value="TolB, C-terminal domain"/>
    <property type="match status" value="1"/>
</dbReference>
<dbReference type="STRING" id="1503925.TH53_22380"/>
<comment type="caution">
    <text evidence="2">The sequence shown here is derived from an EMBL/GenBank/DDBJ whole genome shotgun (WGS) entry which is preliminary data.</text>
</comment>
<feature type="signal peptide" evidence="1">
    <location>
        <begin position="1"/>
        <end position="24"/>
    </location>
</feature>
<sequence length="936" mass="106130">MQQRIKNNKLIISVLILISSISIADKACAQIFGGEQNPLSVNWRQINTSGFKIIYPVELESEAQRMANNIRYIFPKVGRSLSVKKTTIPIIFQNQGVIANGFVQLGPKKSEFNTTPPQSFDSQDWLNNLAVHELRHMAQFDKLTSGRPYPFPEEVYFAWMGVSIPLWFFEGDAVSNETSLTHAGRGRQPSWIMPYRTALLQGKNLSYSKANFGSQKDVTPGYYQLGYLLASHIREASGKFVFDSVLTDIKNRPLRIYPFAGSLKKFSGKTGRAWYLHTAEKIKQDWEKQAALSPSKDYPVLNQEAKYATDYNLPVKISDGSILVLKQSKAAAAAFTLIDKDKREHRIQGIGQQEQPWFSYANNLVVWDEIRLDPRFQQRSYSVICSYNLLTKKVKKLSTRSRIFSPTLSADGSKLVAVQIDLSNKIQLIVMDAANGKIIRTYPNPEQLLLQTPAFNSTGDMITYVSVSEKGKALWTVDSNGKTEKLISETQQQLSRPVFIGRDIAFNAHYNGINNIYSIDVVSKKISALSASKYGAFNPSVINGTDSILFNNYNLYGYEVAQTKIEALKTGKDNFVFFGKAAEEQENTGNVFDHIPDSSFTSTPYRKLGNLINVHSIIPVIADEYKGGLQLRSNNLLNTFDAYAGVNYQRDLGRFEYNAGASFKSLYPIFNVSFTNRPRRTFYSTGMGTRQGDWRENYVKLQAIVPVNLSAQNHNYNFSVNAGTSYTQRYEAENLPANFVKSIRFPLETGFTFTHTTRTAERDIAPKWAQVLKFSYFSQPFDKQLSGDLFAAAGFLYFPGLAKNHSFLANFNFQEATGIRTYNNEINTVYGYNNIMAKSRLKNTLLFNYRFPLFYPDVEIGPLAYIRNVRGGVFCHYENLGTDSNLSQPKTYGFELHGNMNLLRYQPNVDLGTRFVFVNKEYHHNPIFELIVNYTF</sequence>
<accession>A0A0D0GCU6</accession>
<dbReference type="AlphaFoldDB" id="A0A0D0GCU6"/>